<feature type="region of interest" description="Disordered" evidence="20">
    <location>
        <begin position="1"/>
        <end position="46"/>
    </location>
</feature>
<dbReference type="GO" id="GO:0005509">
    <property type="term" value="F:calcium ion binding"/>
    <property type="evidence" value="ECO:0007669"/>
    <property type="project" value="TreeGrafter"/>
</dbReference>
<dbReference type="CDD" id="cd08391">
    <property type="entry name" value="C2A_C2C_Synaptotagmin_like"/>
    <property type="match status" value="2"/>
</dbReference>
<keyword evidence="7 21" id="KW-0812">Transmembrane</keyword>
<evidence type="ECO:0000256" key="4">
    <source>
        <dbReference type="ARBA" id="ARBA00022448"/>
    </source>
</evidence>
<dbReference type="Gene3D" id="2.60.40.150">
    <property type="entry name" value="C2 domain"/>
    <property type="match status" value="5"/>
</dbReference>
<evidence type="ECO:0000313" key="25">
    <source>
        <dbReference type="Proteomes" id="UP000299084"/>
    </source>
</evidence>
<dbReference type="SMART" id="SM00239">
    <property type="entry name" value="C2"/>
    <property type="match status" value="4"/>
</dbReference>
<dbReference type="GO" id="GO:0061817">
    <property type="term" value="P:endoplasmic reticulum-plasma membrane tethering"/>
    <property type="evidence" value="ECO:0007669"/>
    <property type="project" value="InterPro"/>
</dbReference>
<evidence type="ECO:0000256" key="6">
    <source>
        <dbReference type="ARBA" id="ARBA00022553"/>
    </source>
</evidence>
<keyword evidence="25" id="KW-1185">Reference proteome</keyword>
<keyword evidence="14" id="KW-0445">Lipid transport</keyword>
<dbReference type="GO" id="GO:0035091">
    <property type="term" value="F:phosphatidylinositol binding"/>
    <property type="evidence" value="ECO:0007669"/>
    <property type="project" value="TreeGrafter"/>
</dbReference>
<keyword evidence="6" id="KW-0597">Phosphoprotein</keyword>
<evidence type="ECO:0000256" key="11">
    <source>
        <dbReference type="ARBA" id="ARBA00022837"/>
    </source>
</evidence>
<dbReference type="InterPro" id="IPR039010">
    <property type="entry name" value="Synaptotagmin_SMP"/>
</dbReference>
<protein>
    <recommendedName>
        <fullName evidence="17">Extended synaptotagmin-1</fullName>
    </recommendedName>
</protein>
<keyword evidence="4" id="KW-0813">Transport</keyword>
<feature type="compositionally biased region" description="Low complexity" evidence="20">
    <location>
        <begin position="7"/>
        <end position="20"/>
    </location>
</feature>
<feature type="domain" description="C2" evidence="22">
    <location>
        <begin position="461"/>
        <end position="587"/>
    </location>
</feature>
<evidence type="ECO:0000256" key="8">
    <source>
        <dbReference type="ARBA" id="ARBA00022723"/>
    </source>
</evidence>
<organism evidence="24 25">
    <name type="scientific">Camelus dromedarius</name>
    <name type="common">Dromedary</name>
    <name type="synonym">Arabian camel</name>
    <dbReference type="NCBI Taxonomy" id="9838"/>
    <lineage>
        <taxon>Eukaryota</taxon>
        <taxon>Metazoa</taxon>
        <taxon>Chordata</taxon>
        <taxon>Craniata</taxon>
        <taxon>Vertebrata</taxon>
        <taxon>Euteleostomi</taxon>
        <taxon>Mammalia</taxon>
        <taxon>Eutheria</taxon>
        <taxon>Laurasiatheria</taxon>
        <taxon>Artiodactyla</taxon>
        <taxon>Tylopoda</taxon>
        <taxon>Camelidae</taxon>
        <taxon>Camelus</taxon>
    </lineage>
</organism>
<evidence type="ECO:0000259" key="23">
    <source>
        <dbReference type="PROSITE" id="PS51847"/>
    </source>
</evidence>
<dbReference type="Proteomes" id="UP000299084">
    <property type="component" value="Unassembled WGS sequence"/>
</dbReference>
<evidence type="ECO:0000256" key="19">
    <source>
        <dbReference type="ARBA" id="ARBA00093580"/>
    </source>
</evidence>
<evidence type="ECO:0000313" key="24">
    <source>
        <dbReference type="EMBL" id="KAB1270241.1"/>
    </source>
</evidence>
<dbReference type="InterPro" id="IPR037752">
    <property type="entry name" value="C2C_KIAA1228"/>
</dbReference>
<dbReference type="GO" id="GO:0005544">
    <property type="term" value="F:calcium-dependent phospholipid binding"/>
    <property type="evidence" value="ECO:0007669"/>
    <property type="project" value="TreeGrafter"/>
</dbReference>
<dbReference type="FunFam" id="2.60.40.150:FF:000124">
    <property type="entry name" value="extended synaptotagmin-1 isoform X1"/>
    <property type="match status" value="1"/>
</dbReference>
<reference evidence="24 25" key="1">
    <citation type="journal article" date="2019" name="Mol. Ecol. Resour.">
        <title>Improving Illumina assemblies with Hi-C and long reads: an example with the North African dromedary.</title>
        <authorList>
            <person name="Elbers J.P."/>
            <person name="Rogers M.F."/>
            <person name="Perelman P.L."/>
            <person name="Proskuryakova A.A."/>
            <person name="Serdyukova N.A."/>
            <person name="Johnson W.E."/>
            <person name="Horin P."/>
            <person name="Corander J."/>
            <person name="Murphy D."/>
            <person name="Burger P.A."/>
        </authorList>
    </citation>
    <scope>NUCLEOTIDE SEQUENCE [LARGE SCALE GENOMIC DNA]</scope>
    <source>
        <strain evidence="24">Drom800</strain>
        <tissue evidence="24">Blood</tissue>
    </source>
</reference>
<comment type="subunit">
    <text evidence="19">Interacts with ESYT2 and ESYT3. Interacts with ADGRD1; inhibiting the G-protein-coupled receptor activity of ADGRD1. Interaction with ADGRD1 is abolished when cytosolic calcium increases, relieving ADGRD1 G-protein-coupled receptor activity. Interacts (phosphorylated form) with SLC2A4.</text>
</comment>
<gene>
    <name evidence="24" type="ORF">Cadr_000016648</name>
</gene>
<comment type="similarity">
    <text evidence="3">Belongs to the extended synaptotagmin family.</text>
</comment>
<keyword evidence="16 21" id="KW-0472">Membrane</keyword>
<comment type="function">
    <text evidence="18">Binds calcium (via the C2 domains) and translocates to sites of contact between the endoplasmic reticulum and the cell membrane in response to increased cytosolic calcium levels. Helps tether the endoplasmic reticulum to the cell membrane and promotes the formation of appositions between the endoplasmic reticulum and the cell membrane. Acts as an inhibitor of ADGRD1 G-protein-coupled receptor activity in absence of cytosolic calcium. Binds glycerophospholipids in a barrel-like domain and may play a role in cellular lipid transport.</text>
</comment>
<evidence type="ECO:0000256" key="15">
    <source>
        <dbReference type="ARBA" id="ARBA00023121"/>
    </source>
</evidence>
<dbReference type="STRING" id="9838.ENSCDRP00005007812"/>
<evidence type="ECO:0000256" key="10">
    <source>
        <dbReference type="ARBA" id="ARBA00022824"/>
    </source>
</evidence>
<feature type="domain" description="C2" evidence="22">
    <location>
        <begin position="319"/>
        <end position="440"/>
    </location>
</feature>
<evidence type="ECO:0000256" key="7">
    <source>
        <dbReference type="ARBA" id="ARBA00022692"/>
    </source>
</evidence>
<keyword evidence="11" id="KW-0106">Calcium</keyword>
<feature type="region of interest" description="Disordered" evidence="20">
    <location>
        <begin position="616"/>
        <end position="648"/>
    </location>
</feature>
<evidence type="ECO:0000256" key="9">
    <source>
        <dbReference type="ARBA" id="ARBA00022737"/>
    </source>
</evidence>
<dbReference type="GO" id="GO:0008429">
    <property type="term" value="F:phosphatidylethanolamine binding"/>
    <property type="evidence" value="ECO:0007669"/>
    <property type="project" value="TreeGrafter"/>
</dbReference>
<dbReference type="GO" id="GO:0005789">
    <property type="term" value="C:endoplasmic reticulum membrane"/>
    <property type="evidence" value="ECO:0007669"/>
    <property type="project" value="UniProtKB-SubCell"/>
</dbReference>
<dbReference type="InterPro" id="IPR000008">
    <property type="entry name" value="C2_dom"/>
</dbReference>
<dbReference type="PRINTS" id="PR00360">
    <property type="entry name" value="C2DOMAIN"/>
</dbReference>
<comment type="caution">
    <text evidence="24">The sequence shown here is derived from an EMBL/GenBank/DDBJ whole genome shotgun (WGS) entry which is preliminary data.</text>
</comment>
<dbReference type="EMBL" id="JWIN03000012">
    <property type="protein sequence ID" value="KAB1270241.1"/>
    <property type="molecule type" value="Genomic_DNA"/>
</dbReference>
<accession>A0A5N4DGH0</accession>
<feature type="domain" description="C2" evidence="22">
    <location>
        <begin position="902"/>
        <end position="1024"/>
    </location>
</feature>
<dbReference type="Pfam" id="PF00168">
    <property type="entry name" value="C2"/>
    <property type="match status" value="5"/>
</dbReference>
<dbReference type="CDD" id="cd04030">
    <property type="entry name" value="C2C_KIAA1228"/>
    <property type="match status" value="1"/>
</dbReference>
<dbReference type="GO" id="GO:0031210">
    <property type="term" value="F:phosphatidylcholine binding"/>
    <property type="evidence" value="ECO:0007669"/>
    <property type="project" value="TreeGrafter"/>
</dbReference>
<comment type="subcellular location">
    <subcellularLocation>
        <location evidence="1">Cell membrane</location>
        <topology evidence="1">Peripheral membrane protein</topology>
    </subcellularLocation>
    <subcellularLocation>
        <location evidence="2">Endoplasmic reticulum membrane</location>
        <topology evidence="2">Multi-pass membrane protein</topology>
    </subcellularLocation>
</comment>
<evidence type="ECO:0000256" key="16">
    <source>
        <dbReference type="ARBA" id="ARBA00023136"/>
    </source>
</evidence>
<dbReference type="PANTHER" id="PTHR45761:SF3">
    <property type="entry name" value="EXTENDED SYNAPTOTAGMIN-1"/>
    <property type="match status" value="1"/>
</dbReference>
<dbReference type="SUPFAM" id="SSF49562">
    <property type="entry name" value="C2 domain (Calcium/lipid-binding domain, CaLB)"/>
    <property type="match status" value="5"/>
</dbReference>
<dbReference type="InterPro" id="IPR051634">
    <property type="entry name" value="Extended_Synaptotagmin"/>
</dbReference>
<evidence type="ECO:0000256" key="21">
    <source>
        <dbReference type="SAM" id="Phobius"/>
    </source>
</evidence>
<dbReference type="InterPro" id="IPR031468">
    <property type="entry name" value="SMP_LBD"/>
</dbReference>
<evidence type="ECO:0000256" key="1">
    <source>
        <dbReference type="ARBA" id="ARBA00004202"/>
    </source>
</evidence>
<dbReference type="InterPro" id="IPR037733">
    <property type="entry name" value="Ext_Synaptotagmin_C2A"/>
</dbReference>
<dbReference type="AlphaFoldDB" id="A0A5N4DGH0"/>
<dbReference type="CDD" id="cd04050">
    <property type="entry name" value="C2B_Synaptotagmin-like"/>
    <property type="match status" value="1"/>
</dbReference>
<sequence length="1033" mass="115384">MERSLGDDSSPSPVDQTSTPSDPPDLSPTANTKPEQSSGNQPAGPGAAGEALAVLTSFGRRLLVLVPVYLAGAMGLSVGFVLLGLALYLGWRRVREEKERSLRVARQLLDDEERLTAKTLYMSHRELPAWVSFPDVEKAEWLNKIVAQVWPFLGQYMEKLLAETVAPAVRGSNPHLQTFTFTRVELGEKVQFISLQPLRILGVKVHSGQRKEQILMDLNISYVGDVQIDVEVKKYFCKAGVKGMQLHGVLRVILEPLIGDLPIVGAVSMFFIRRPTLDINWTGMTNLLDIPGLSSLSDNMIMDSIAAFLVLPNRLLVPLVPDLQDVAQLRSPLPRGIIRIHLLAARGLSSKDKYVKGLIEGKSDPYALVRVGTQAFCSRVINEELNPQWGETYEVMVHEVPGQEIEVEVFDKDPDKDDFLGRMKLDVGKVLQAGVMDEWFPLQGGQGQVHLRLEWLSLLPDAEKLEQVLQWNRGVSSRPEPPSAAILVVYLDRAQDLPLKRGNKEPNPMVQLSIQDVTQESKSVYSTNSPVWEEAFRFFLQDPQSQELDVQVKDDSRALTLGALTLPLPRLLTAPELTLDQWFQLSSSGPNSRLYMKLVMRLLYLDPSEVRFPAVPGTPGAWDLDSEDPETGSSVDAPPRPYQTTPDSNFGTENVLRIHVLEAQDLIAKDRFLGGLVKGKSDPYVKLKLAGRSFRSRVVREDLNPHWNEVFEVIVTSIPGQELEVEVFDKDLDKDDFLGRCKVSLTTVLNSGFLDEWLTLEDVPSGRLHLRLERLTPRPTAAELEEVLQVNSLIQTQKSAELAAALLSVYLERAEDLPLRKGTKPPSPYATLAVGDTSHKTKILVSQHSGVEAHSHSYSHSSSSLSEELELWKGLPHITSSAPELRQRLTHGDSPHEAPAGPLGQVRLTVWYYSEERKLVSIVHGCRALRQNGRDPPDPYVSLLLLPDKNRGTKRKTSQKKRTLNPEFNERFEWELSLDEALRRKLDVSVKSSSSFMSRERELLGKVQLDLAEIDLSQGAAQWYDLMDDKGSS</sequence>
<dbReference type="FunFam" id="2.60.40.150:FF:000120">
    <property type="entry name" value="extended synaptotagmin-1 isoform X1"/>
    <property type="match status" value="1"/>
</dbReference>
<evidence type="ECO:0000256" key="12">
    <source>
        <dbReference type="ARBA" id="ARBA00022989"/>
    </source>
</evidence>
<evidence type="ECO:0000256" key="18">
    <source>
        <dbReference type="ARBA" id="ARBA00093357"/>
    </source>
</evidence>
<keyword evidence="15" id="KW-0446">Lipid-binding</keyword>
<dbReference type="Pfam" id="PF17047">
    <property type="entry name" value="SMP_LBD"/>
    <property type="match status" value="1"/>
</dbReference>
<dbReference type="InterPro" id="IPR035892">
    <property type="entry name" value="C2_domain_sf"/>
</dbReference>
<dbReference type="PANTHER" id="PTHR45761">
    <property type="entry name" value="EXTENDED SYNAPTOTAGMIN-LIKE PROTEIN 2, ISOFORM C"/>
    <property type="match status" value="1"/>
</dbReference>
<feature type="transmembrane region" description="Helical" evidence="21">
    <location>
        <begin position="68"/>
        <end position="91"/>
    </location>
</feature>
<keyword evidence="5" id="KW-1003">Cell membrane</keyword>
<dbReference type="InterPro" id="IPR037749">
    <property type="entry name" value="Ext_Synaptotagmin_C2B"/>
</dbReference>
<dbReference type="FunFam" id="2.60.40.150:FF:000025">
    <property type="entry name" value="Extended synaptotagmin 2"/>
    <property type="match status" value="1"/>
</dbReference>
<proteinExistence type="inferred from homology"/>
<dbReference type="GO" id="GO:0005886">
    <property type="term" value="C:plasma membrane"/>
    <property type="evidence" value="ECO:0007669"/>
    <property type="project" value="UniProtKB-SubCell"/>
</dbReference>
<keyword evidence="10" id="KW-0256">Endoplasmic reticulum</keyword>
<evidence type="ECO:0000256" key="2">
    <source>
        <dbReference type="ARBA" id="ARBA00004477"/>
    </source>
</evidence>
<dbReference type="GO" id="GO:0006869">
    <property type="term" value="P:lipid transport"/>
    <property type="evidence" value="ECO:0007669"/>
    <property type="project" value="UniProtKB-KW"/>
</dbReference>
<feature type="domain" description="SMP-LTD" evidence="23">
    <location>
        <begin position="135"/>
        <end position="320"/>
    </location>
</feature>
<keyword evidence="12 21" id="KW-1133">Transmembrane helix</keyword>
<evidence type="ECO:0000256" key="3">
    <source>
        <dbReference type="ARBA" id="ARBA00005867"/>
    </source>
</evidence>
<evidence type="ECO:0000259" key="22">
    <source>
        <dbReference type="PROSITE" id="PS50004"/>
    </source>
</evidence>
<keyword evidence="13" id="KW-0007">Acetylation</keyword>
<keyword evidence="8" id="KW-0479">Metal-binding</keyword>
<dbReference type="PROSITE" id="PS51847">
    <property type="entry name" value="SMP"/>
    <property type="match status" value="1"/>
</dbReference>
<dbReference type="PROSITE" id="PS50004">
    <property type="entry name" value="C2"/>
    <property type="match status" value="4"/>
</dbReference>
<feature type="compositionally biased region" description="Polar residues" evidence="20">
    <location>
        <begin position="30"/>
        <end position="41"/>
    </location>
</feature>
<dbReference type="FunFam" id="2.60.40.150:FF:000106">
    <property type="entry name" value="extended synaptotagmin-1 isoform X1"/>
    <property type="match status" value="1"/>
</dbReference>
<feature type="domain" description="C2" evidence="22">
    <location>
        <begin position="637"/>
        <end position="758"/>
    </location>
</feature>
<evidence type="ECO:0000256" key="13">
    <source>
        <dbReference type="ARBA" id="ARBA00022990"/>
    </source>
</evidence>
<evidence type="ECO:0000256" key="20">
    <source>
        <dbReference type="SAM" id="MobiDB-lite"/>
    </source>
</evidence>
<evidence type="ECO:0000256" key="5">
    <source>
        <dbReference type="ARBA" id="ARBA00022475"/>
    </source>
</evidence>
<keyword evidence="9" id="KW-0677">Repeat</keyword>
<evidence type="ECO:0000256" key="14">
    <source>
        <dbReference type="ARBA" id="ARBA00023055"/>
    </source>
</evidence>
<name>A0A5N4DGH0_CAMDR</name>
<evidence type="ECO:0000256" key="17">
    <source>
        <dbReference type="ARBA" id="ARBA00069842"/>
    </source>
</evidence>